<dbReference type="OrthoDB" id="1850874at2"/>
<dbReference type="Pfam" id="PF04883">
    <property type="entry name" value="HK97-gp10_like"/>
    <property type="match status" value="1"/>
</dbReference>
<gene>
    <name evidence="1" type="ORF">SAMN04490247_3132</name>
</gene>
<accession>A0A1G8WFG1</accession>
<dbReference type="EMBL" id="FNEV01000015">
    <property type="protein sequence ID" value="SDJ76280.1"/>
    <property type="molecule type" value="Genomic_DNA"/>
</dbReference>
<organism evidence="1 2">
    <name type="scientific">Salimicrobium halophilum</name>
    <dbReference type="NCBI Taxonomy" id="86666"/>
    <lineage>
        <taxon>Bacteria</taxon>
        <taxon>Bacillati</taxon>
        <taxon>Bacillota</taxon>
        <taxon>Bacilli</taxon>
        <taxon>Bacillales</taxon>
        <taxon>Bacillaceae</taxon>
        <taxon>Salimicrobium</taxon>
    </lineage>
</organism>
<protein>
    <submittedName>
        <fullName evidence="1">Bacteriophage HK97-gp10, putative tail-component</fullName>
    </submittedName>
</protein>
<sequence length="125" mass="14268">MAETFGFDRLQKKVLAIAEKEAPEKIDKKLDRLGYKLLADTKQGTPVKSGNLKRKWTKSDAANGQVEVSNPEEYVQAIEKGFKHVNGGYKVPGVHMLESALERIRNNMASEMEEFFYYLMKDLKL</sequence>
<dbReference type="STRING" id="86666.SAMN04490247_3132"/>
<reference evidence="2" key="1">
    <citation type="submission" date="2016-10" db="EMBL/GenBank/DDBJ databases">
        <authorList>
            <person name="Varghese N."/>
            <person name="Submissions S."/>
        </authorList>
    </citation>
    <scope>NUCLEOTIDE SEQUENCE [LARGE SCALE GENOMIC DNA]</scope>
    <source>
        <strain evidence="2">DSM 4771</strain>
    </source>
</reference>
<proteinExistence type="predicted"/>
<dbReference type="Proteomes" id="UP000199225">
    <property type="component" value="Unassembled WGS sequence"/>
</dbReference>
<dbReference type="AlphaFoldDB" id="A0A1G8WFG1"/>
<dbReference type="InterPro" id="IPR010064">
    <property type="entry name" value="HK97-gp10_tail"/>
</dbReference>
<evidence type="ECO:0000313" key="2">
    <source>
        <dbReference type="Proteomes" id="UP000199225"/>
    </source>
</evidence>
<name>A0A1G8WFG1_9BACI</name>
<keyword evidence="2" id="KW-1185">Reference proteome</keyword>
<evidence type="ECO:0000313" key="1">
    <source>
        <dbReference type="EMBL" id="SDJ76280.1"/>
    </source>
</evidence>
<dbReference type="RefSeq" id="WP_093194784.1">
    <property type="nucleotide sequence ID" value="NZ_FNEV01000015.1"/>
</dbReference>